<gene>
    <name evidence="1" type="ORF">UFOVP828_138</name>
</gene>
<dbReference type="InterPro" id="IPR027417">
    <property type="entry name" value="P-loop_NTPase"/>
</dbReference>
<protein>
    <submittedName>
        <fullName evidence="1">Uncharacterized protein</fullName>
    </submittedName>
</protein>
<dbReference type="Gene3D" id="3.40.50.300">
    <property type="entry name" value="P-loop containing nucleotide triphosphate hydrolases"/>
    <property type="match status" value="1"/>
</dbReference>
<proteinExistence type="predicted"/>
<dbReference type="EMBL" id="LR796766">
    <property type="protein sequence ID" value="CAB4164822.1"/>
    <property type="molecule type" value="Genomic_DNA"/>
</dbReference>
<sequence>MIIQFIGLPGSGATEIADAVRDRINGIHLDKETFTNFLSGPNELMYYNKLGELARILESKQDKPVIVDAVFNIEQYRNIFGKADIIVWVDTKENNSARAWEDPAVFHHRIVNTGDAHEDALPTRAINIIRKFGLFDWKEDTTLMVDTYQTWSQTNSGEYVDGLSINKQVVVGIKHVSGMTENDLLHFEQVGKLVKHDFPNAKIIKLPNVKSIIHSDESSFKIEEMGVRKNDSK</sequence>
<reference evidence="1" key="1">
    <citation type="submission" date="2020-04" db="EMBL/GenBank/DDBJ databases">
        <authorList>
            <person name="Chiriac C."/>
            <person name="Salcher M."/>
            <person name="Ghai R."/>
            <person name="Kavagutti S V."/>
        </authorList>
    </citation>
    <scope>NUCLEOTIDE SEQUENCE</scope>
</reference>
<evidence type="ECO:0000313" key="1">
    <source>
        <dbReference type="EMBL" id="CAB4164822.1"/>
    </source>
</evidence>
<organism evidence="1">
    <name type="scientific">uncultured Caudovirales phage</name>
    <dbReference type="NCBI Taxonomy" id="2100421"/>
    <lineage>
        <taxon>Viruses</taxon>
        <taxon>Duplodnaviria</taxon>
        <taxon>Heunggongvirae</taxon>
        <taxon>Uroviricota</taxon>
        <taxon>Caudoviricetes</taxon>
        <taxon>Peduoviridae</taxon>
        <taxon>Maltschvirus</taxon>
        <taxon>Maltschvirus maltsch</taxon>
    </lineage>
</organism>
<accession>A0A6J5P149</accession>
<name>A0A6J5P149_9CAUD</name>
<dbReference type="SUPFAM" id="SSF52540">
    <property type="entry name" value="P-loop containing nucleoside triphosphate hydrolases"/>
    <property type="match status" value="1"/>
</dbReference>